<keyword evidence="2" id="KW-1185">Reference proteome</keyword>
<evidence type="ECO:0000313" key="2">
    <source>
        <dbReference type="Proteomes" id="UP000218811"/>
    </source>
</evidence>
<dbReference type="PANTHER" id="PTHR35871:SF1">
    <property type="entry name" value="CXC1-LIKE CYSTEINE CLUSTER ASSOCIATED WITH KDZ TRANSPOSASES DOMAIN-CONTAINING PROTEIN"/>
    <property type="match status" value="1"/>
</dbReference>
<dbReference type="EMBL" id="KB467931">
    <property type="protein sequence ID" value="PCH37579.1"/>
    <property type="molecule type" value="Genomic_DNA"/>
</dbReference>
<sequence length="69" mass="8079">MDGHERPDVVKYRQEVFLPTMATFEKRMTHYNGPQLTPVKPELAPGMREVIALFHDECCFHVNDYKRSA</sequence>
<dbReference type="OrthoDB" id="2794244at2759"/>
<protein>
    <submittedName>
        <fullName evidence="1">Uncharacterized protein</fullName>
    </submittedName>
</protein>
<evidence type="ECO:0000313" key="1">
    <source>
        <dbReference type="EMBL" id="PCH37579.1"/>
    </source>
</evidence>
<dbReference type="AlphaFoldDB" id="A0A2H3JFQ1"/>
<dbReference type="PANTHER" id="PTHR35871">
    <property type="entry name" value="EXPRESSED PROTEIN"/>
    <property type="match status" value="1"/>
</dbReference>
<dbReference type="Proteomes" id="UP000218811">
    <property type="component" value="Unassembled WGS sequence"/>
</dbReference>
<accession>A0A2H3JFQ1</accession>
<gene>
    <name evidence="1" type="ORF">WOLCODRAFT_29196</name>
</gene>
<reference evidence="1 2" key="1">
    <citation type="journal article" date="2012" name="Science">
        <title>The Paleozoic origin of enzymatic lignin decomposition reconstructed from 31 fungal genomes.</title>
        <authorList>
            <person name="Floudas D."/>
            <person name="Binder M."/>
            <person name="Riley R."/>
            <person name="Barry K."/>
            <person name="Blanchette R.A."/>
            <person name="Henrissat B."/>
            <person name="Martinez A.T."/>
            <person name="Otillar R."/>
            <person name="Spatafora J.W."/>
            <person name="Yadav J.S."/>
            <person name="Aerts A."/>
            <person name="Benoit I."/>
            <person name="Boyd A."/>
            <person name="Carlson A."/>
            <person name="Copeland A."/>
            <person name="Coutinho P.M."/>
            <person name="de Vries R.P."/>
            <person name="Ferreira P."/>
            <person name="Findley K."/>
            <person name="Foster B."/>
            <person name="Gaskell J."/>
            <person name="Glotzer D."/>
            <person name="Gorecki P."/>
            <person name="Heitman J."/>
            <person name="Hesse C."/>
            <person name="Hori C."/>
            <person name="Igarashi K."/>
            <person name="Jurgens J.A."/>
            <person name="Kallen N."/>
            <person name="Kersten P."/>
            <person name="Kohler A."/>
            <person name="Kuees U."/>
            <person name="Kumar T.K.A."/>
            <person name="Kuo A."/>
            <person name="LaButti K."/>
            <person name="Larrondo L.F."/>
            <person name="Lindquist E."/>
            <person name="Ling A."/>
            <person name="Lombard V."/>
            <person name="Lucas S."/>
            <person name="Lundell T."/>
            <person name="Martin R."/>
            <person name="McLaughlin D.J."/>
            <person name="Morgenstern I."/>
            <person name="Morin E."/>
            <person name="Murat C."/>
            <person name="Nagy L.G."/>
            <person name="Nolan M."/>
            <person name="Ohm R.A."/>
            <person name="Patyshakuliyeva A."/>
            <person name="Rokas A."/>
            <person name="Ruiz-Duenas F.J."/>
            <person name="Sabat G."/>
            <person name="Salamov A."/>
            <person name="Samejima M."/>
            <person name="Schmutz J."/>
            <person name="Slot J.C."/>
            <person name="St John F."/>
            <person name="Stenlid J."/>
            <person name="Sun H."/>
            <person name="Sun S."/>
            <person name="Syed K."/>
            <person name="Tsang A."/>
            <person name="Wiebenga A."/>
            <person name="Young D."/>
            <person name="Pisabarro A."/>
            <person name="Eastwood D.C."/>
            <person name="Martin F."/>
            <person name="Cullen D."/>
            <person name="Grigoriev I.V."/>
            <person name="Hibbett D.S."/>
        </authorList>
    </citation>
    <scope>NUCLEOTIDE SEQUENCE [LARGE SCALE GENOMIC DNA]</scope>
    <source>
        <strain evidence="1 2">MD-104</strain>
    </source>
</reference>
<proteinExistence type="predicted"/>
<organism evidence="1 2">
    <name type="scientific">Wolfiporia cocos (strain MD-104)</name>
    <name type="common">Brown rot fungus</name>
    <dbReference type="NCBI Taxonomy" id="742152"/>
    <lineage>
        <taxon>Eukaryota</taxon>
        <taxon>Fungi</taxon>
        <taxon>Dikarya</taxon>
        <taxon>Basidiomycota</taxon>
        <taxon>Agaricomycotina</taxon>
        <taxon>Agaricomycetes</taxon>
        <taxon>Polyporales</taxon>
        <taxon>Phaeolaceae</taxon>
        <taxon>Wolfiporia</taxon>
    </lineage>
</organism>
<feature type="non-terminal residue" evidence="1">
    <location>
        <position position="69"/>
    </location>
</feature>
<name>A0A2H3JFQ1_WOLCO</name>